<evidence type="ECO:0000256" key="3">
    <source>
        <dbReference type="ARBA" id="ARBA00010458"/>
    </source>
</evidence>
<dbReference type="CDD" id="cd03442">
    <property type="entry name" value="BFIT_BACH"/>
    <property type="match status" value="1"/>
</dbReference>
<keyword evidence="13 16" id="KW-0472">Membrane</keyword>
<comment type="similarity">
    <text evidence="3">Belongs to the acyl coenzyme A hydrolase family.</text>
</comment>
<dbReference type="GO" id="GO:0047617">
    <property type="term" value="F:fatty acyl-CoA hydrolase activity"/>
    <property type="evidence" value="ECO:0007669"/>
    <property type="project" value="TreeGrafter"/>
</dbReference>
<feature type="transmembrane region" description="Helical" evidence="16">
    <location>
        <begin position="333"/>
        <end position="354"/>
    </location>
</feature>
<evidence type="ECO:0000256" key="16">
    <source>
        <dbReference type="SAM" id="Phobius"/>
    </source>
</evidence>
<name>A0A183UIB9_TOXCA</name>
<evidence type="ECO:0000256" key="1">
    <source>
        <dbReference type="ARBA" id="ARBA00004141"/>
    </source>
</evidence>
<keyword evidence="9" id="KW-0276">Fatty acid metabolism</keyword>
<evidence type="ECO:0000256" key="10">
    <source>
        <dbReference type="ARBA" id="ARBA00022946"/>
    </source>
</evidence>
<keyword evidence="11 16" id="KW-1133">Transmembrane helix</keyword>
<proteinExistence type="inferred from homology"/>
<feature type="transmembrane region" description="Helical" evidence="16">
    <location>
        <begin position="497"/>
        <end position="521"/>
    </location>
</feature>
<comment type="pathway">
    <text evidence="2">Lipid metabolism; fatty acid biosynthesis.</text>
</comment>
<evidence type="ECO:0000256" key="8">
    <source>
        <dbReference type="ARBA" id="ARBA00022801"/>
    </source>
</evidence>
<organism evidence="19 20">
    <name type="scientific">Toxocara canis</name>
    <name type="common">Canine roundworm</name>
    <dbReference type="NCBI Taxonomy" id="6265"/>
    <lineage>
        <taxon>Eukaryota</taxon>
        <taxon>Metazoa</taxon>
        <taxon>Ecdysozoa</taxon>
        <taxon>Nematoda</taxon>
        <taxon>Chromadorea</taxon>
        <taxon>Rhabditida</taxon>
        <taxon>Spirurina</taxon>
        <taxon>Ascaridomorpha</taxon>
        <taxon>Ascaridoidea</taxon>
        <taxon>Toxocaridae</taxon>
        <taxon>Toxocara</taxon>
    </lineage>
</organism>
<dbReference type="PANTHER" id="PTHR12655:SF0">
    <property type="entry name" value="ACYL-COENZYME A THIOESTERASE 9, MITOCHONDRIAL"/>
    <property type="match status" value="1"/>
</dbReference>
<dbReference type="PROSITE" id="PS51770">
    <property type="entry name" value="HOTDOG_ACOT"/>
    <property type="match status" value="2"/>
</dbReference>
<feature type="domain" description="HotDog ACOT-type" evidence="17">
    <location>
        <begin position="17"/>
        <end position="148"/>
    </location>
</feature>
<evidence type="ECO:0000313" key="20">
    <source>
        <dbReference type="WBParaSite" id="TCNE_0000823901-mRNA-1"/>
    </source>
</evidence>
<keyword evidence="4" id="KW-0444">Lipid biosynthesis</keyword>
<evidence type="ECO:0000256" key="9">
    <source>
        <dbReference type="ARBA" id="ARBA00022832"/>
    </source>
</evidence>
<dbReference type="EMBL" id="UYWY01019857">
    <property type="protein sequence ID" value="VDM39560.1"/>
    <property type="molecule type" value="Genomic_DNA"/>
</dbReference>
<evidence type="ECO:0000256" key="14">
    <source>
        <dbReference type="ARBA" id="ARBA00023160"/>
    </source>
</evidence>
<keyword evidence="10" id="KW-0809">Transit peptide</keyword>
<feature type="transmembrane region" description="Helical" evidence="16">
    <location>
        <begin position="533"/>
        <end position="554"/>
    </location>
</feature>
<dbReference type="WBParaSite" id="TCNE_0000823901-mRNA-1">
    <property type="protein sequence ID" value="TCNE_0000823901-mRNA-1"/>
    <property type="gene ID" value="TCNE_0000823901"/>
</dbReference>
<evidence type="ECO:0000259" key="17">
    <source>
        <dbReference type="PROSITE" id="PS51770"/>
    </source>
</evidence>
<evidence type="ECO:0000256" key="6">
    <source>
        <dbReference type="ARBA" id="ARBA00022692"/>
    </source>
</evidence>
<accession>A0A183UIB9</accession>
<feature type="transmembrane region" description="Helical" evidence="16">
    <location>
        <begin position="467"/>
        <end position="485"/>
    </location>
</feature>
<dbReference type="GO" id="GO:0005739">
    <property type="term" value="C:mitochondrion"/>
    <property type="evidence" value="ECO:0007669"/>
    <property type="project" value="TreeGrafter"/>
</dbReference>
<reference evidence="20" key="1">
    <citation type="submission" date="2016-06" db="UniProtKB">
        <authorList>
            <consortium name="WormBaseParasite"/>
        </authorList>
    </citation>
    <scope>IDENTIFICATION</scope>
</reference>
<dbReference type="Gene3D" id="3.10.129.10">
    <property type="entry name" value="Hotdog Thioesterase"/>
    <property type="match status" value="3"/>
</dbReference>
<feature type="compositionally biased region" description="Polar residues" evidence="15">
    <location>
        <begin position="150"/>
        <end position="161"/>
    </location>
</feature>
<feature type="domain" description="HotDog ACOT-type" evidence="17">
    <location>
        <begin position="228"/>
        <end position="351"/>
    </location>
</feature>
<evidence type="ECO:0000313" key="19">
    <source>
        <dbReference type="Proteomes" id="UP000050794"/>
    </source>
</evidence>
<evidence type="ECO:0000256" key="13">
    <source>
        <dbReference type="ARBA" id="ARBA00023136"/>
    </source>
</evidence>
<keyword evidence="19" id="KW-1185">Reference proteome</keyword>
<evidence type="ECO:0000256" key="2">
    <source>
        <dbReference type="ARBA" id="ARBA00005194"/>
    </source>
</evidence>
<evidence type="ECO:0000256" key="7">
    <source>
        <dbReference type="ARBA" id="ARBA00022737"/>
    </source>
</evidence>
<dbReference type="GO" id="GO:0006637">
    <property type="term" value="P:acyl-CoA metabolic process"/>
    <property type="evidence" value="ECO:0007669"/>
    <property type="project" value="TreeGrafter"/>
</dbReference>
<dbReference type="AlphaFoldDB" id="A0A183UIB9"/>
<evidence type="ECO:0000256" key="12">
    <source>
        <dbReference type="ARBA" id="ARBA00023098"/>
    </source>
</evidence>
<dbReference type="PANTHER" id="PTHR12655">
    <property type="entry name" value="ACYL-COA THIOESTERASE"/>
    <property type="match status" value="1"/>
</dbReference>
<dbReference type="GO" id="GO:0016020">
    <property type="term" value="C:membrane"/>
    <property type="evidence" value="ECO:0007669"/>
    <property type="project" value="UniProtKB-SubCell"/>
</dbReference>
<keyword evidence="14" id="KW-0275">Fatty acid biosynthesis</keyword>
<evidence type="ECO:0000256" key="4">
    <source>
        <dbReference type="ARBA" id="ARBA00022516"/>
    </source>
</evidence>
<evidence type="ECO:0000256" key="5">
    <source>
        <dbReference type="ARBA" id="ARBA00022679"/>
    </source>
</evidence>
<dbReference type="UniPathway" id="UPA00094"/>
<feature type="transmembrane region" description="Helical" evidence="16">
    <location>
        <begin position="366"/>
        <end position="384"/>
    </location>
</feature>
<keyword evidence="7" id="KW-0677">Repeat</keyword>
<dbReference type="GO" id="GO:0006633">
    <property type="term" value="P:fatty acid biosynthetic process"/>
    <property type="evidence" value="ECO:0007669"/>
    <property type="project" value="UniProtKB-UniPathway"/>
</dbReference>
<evidence type="ECO:0000256" key="11">
    <source>
        <dbReference type="ARBA" id="ARBA00022989"/>
    </source>
</evidence>
<keyword evidence="8" id="KW-0378">Hydrolase</keyword>
<dbReference type="InterPro" id="IPR033120">
    <property type="entry name" value="HOTDOG_ACOT"/>
</dbReference>
<keyword evidence="12" id="KW-0443">Lipid metabolism</keyword>
<sequence length="614" mass="70634">MKLFSSVDVTKLKAHTMNESRDSVLIPLGSEPKIRLQYKNFTGLVRFGKLLEDLDTFAIWLSYRHNQGGEAMGTPRHHPMMIVTAAVDEIHIKADREMSSTSDILMEGHVSWVGRSSLEVSMHLSQQLQGCRVDFLSAKFITVSREPSGERSTPNVPLKTTSTEEEEMVRKGLAARELRKLNEERSLLRTPPDEEERHILHDFFLKTVDRESHSFQHRILPPNHVWLDDAKLKNAVICFPIDRNVYNKIFGGYLMRLAFELAWSNAAMYAKGRVKIVAVDDIMFRKSVEIGSFLLLSSQVVFCLRKSQSSGCMMNISAYDAEGAALWMRSHRIHFVLLDLLYLSFVYYVPQMLANRRKLELREVMFIWNWFNLLTNLLLFISVVPNFVKSFWYGLYGSVCLTQGLYTSRLSGHAMFMFHLSKSWELLDTVFLILRGRPLLRLHLFHHASTLVLATFTYYRIGAIARWGVIMNICTHILMYGYFCAQTFVTHMPKRFAALITFLQTAQFLVGILVVLTATKYVRLGLHCEADSALLGISFLMFATFFILFAHFYISKFHVCYTVGDRMELSVHAEVLNVSTGKRVTTNTFYFMFKADHDVPFIIPKSYAGEPLHR</sequence>
<dbReference type="Pfam" id="PF01151">
    <property type="entry name" value="ELO"/>
    <property type="match status" value="1"/>
</dbReference>
<reference evidence="18 19" key="2">
    <citation type="submission" date="2018-11" db="EMBL/GenBank/DDBJ databases">
        <authorList>
            <consortium name="Pathogen Informatics"/>
        </authorList>
    </citation>
    <scope>NUCLEOTIDE SEQUENCE [LARGE SCALE GENOMIC DNA]</scope>
</reference>
<dbReference type="Proteomes" id="UP000050794">
    <property type="component" value="Unassembled WGS sequence"/>
</dbReference>
<dbReference type="InterPro" id="IPR029069">
    <property type="entry name" value="HotDog_dom_sf"/>
</dbReference>
<comment type="subcellular location">
    <subcellularLocation>
        <location evidence="1">Membrane</location>
        <topology evidence="1">Multi-pass membrane protein</topology>
    </subcellularLocation>
</comment>
<dbReference type="InterPro" id="IPR002076">
    <property type="entry name" value="ELO_fam"/>
</dbReference>
<evidence type="ECO:0000256" key="15">
    <source>
        <dbReference type="SAM" id="MobiDB-lite"/>
    </source>
</evidence>
<gene>
    <name evidence="18" type="ORF">TCNE_LOCUS8239</name>
</gene>
<dbReference type="SUPFAM" id="SSF54637">
    <property type="entry name" value="Thioesterase/thiol ester dehydrase-isomerase"/>
    <property type="match status" value="2"/>
</dbReference>
<keyword evidence="5" id="KW-0808">Transferase</keyword>
<keyword evidence="6 16" id="KW-0812">Transmembrane</keyword>
<protein>
    <submittedName>
        <fullName evidence="20">Very-long-chain 3-oxoacyl-CoA synthase</fullName>
    </submittedName>
</protein>
<evidence type="ECO:0000313" key="18">
    <source>
        <dbReference type="EMBL" id="VDM39560.1"/>
    </source>
</evidence>
<dbReference type="GO" id="GO:0009922">
    <property type="term" value="F:fatty acid elongase activity"/>
    <property type="evidence" value="ECO:0007669"/>
    <property type="project" value="InterPro"/>
</dbReference>
<feature type="region of interest" description="Disordered" evidence="15">
    <location>
        <begin position="146"/>
        <end position="165"/>
    </location>
</feature>